<comment type="caution">
    <text evidence="1">The sequence shown here is derived from an EMBL/GenBank/DDBJ whole genome shotgun (WGS) entry which is preliminary data.</text>
</comment>
<evidence type="ECO:0000313" key="2">
    <source>
        <dbReference type="Proteomes" id="UP000545286"/>
    </source>
</evidence>
<dbReference type="Proteomes" id="UP000545286">
    <property type="component" value="Unassembled WGS sequence"/>
</dbReference>
<keyword evidence="2" id="KW-1185">Reference proteome</keyword>
<evidence type="ECO:0008006" key="3">
    <source>
        <dbReference type="Google" id="ProtNLM"/>
    </source>
</evidence>
<protein>
    <recommendedName>
        <fullName evidence="3">Choice-of-anchor G family protein</fullName>
    </recommendedName>
</protein>
<gene>
    <name evidence="1" type="ORF">FHX72_001566</name>
</gene>
<reference evidence="1 2" key="1">
    <citation type="submission" date="2020-08" db="EMBL/GenBank/DDBJ databases">
        <title>Sequencing the genomes of 1000 actinobacteria strains.</title>
        <authorList>
            <person name="Klenk H.-P."/>
        </authorList>
    </citation>
    <scope>NUCLEOTIDE SEQUENCE [LARGE SCALE GENOMIC DNA]</scope>
    <source>
        <strain evidence="1 2">DSM 20419</strain>
    </source>
</reference>
<dbReference type="AlphaFoldDB" id="A0A7W4UN04"/>
<sequence length="317" mass="31016">MSGAALVVGAVGALSEIQDPCSEPAATRVSMLSHLGLELTSPAAGALITALTNALPTLTVDTSSILGPLTSIPLLGSVINAANINVAASVAAADLLQPIPGDGSSTLTLDAAGGVAYIDLATLFAGPYPAGTPGWLNNLPPNTSLFASAFPATTVTIILDQWVTALLARLGSIATITVTTGSLTLTGTLAQFANGTATFTTGSVLTNALLGGLMSGVMSAVAASVEAALHALLDPAGPLSAELTAITNLLAATLPLLSDVLALTVNAQKHLPGALPSASTVAGQFEVTALHVGVIGAASVLDLSVGHAIAGPNTPGV</sequence>
<proteinExistence type="predicted"/>
<dbReference type="RefSeq" id="WP_183624185.1">
    <property type="nucleotide sequence ID" value="NZ_JACHWJ010000002.1"/>
</dbReference>
<organism evidence="1 2">
    <name type="scientific">Pseudoclavibacter helvolus</name>
    <dbReference type="NCBI Taxonomy" id="255205"/>
    <lineage>
        <taxon>Bacteria</taxon>
        <taxon>Bacillati</taxon>
        <taxon>Actinomycetota</taxon>
        <taxon>Actinomycetes</taxon>
        <taxon>Micrococcales</taxon>
        <taxon>Microbacteriaceae</taxon>
        <taxon>Pseudoclavibacter</taxon>
    </lineage>
</organism>
<dbReference type="EMBL" id="JACHWJ010000002">
    <property type="protein sequence ID" value="MBB2957429.1"/>
    <property type="molecule type" value="Genomic_DNA"/>
</dbReference>
<accession>A0A7W4UN04</accession>
<evidence type="ECO:0000313" key="1">
    <source>
        <dbReference type="EMBL" id="MBB2957429.1"/>
    </source>
</evidence>
<name>A0A7W4UN04_9MICO</name>